<sequence length="189" mass="20042">MVTQSRLIDDANRPSRIAGAAATRLEYRLDVLGADPADVVRSAGGWMFDRAMAGWRVHAWLLEAGDLRPLQVLGVRGHRLRPGAEGTAEAVPVGLAVSAGLVVSDGCLRDEVRSALTSGRTEVVLFGGRWPDHLGGRGEPVRYRLSAAARIFKRHALAAADCPHGADETELLLCGGYRPVDSDLIAAGG</sequence>
<evidence type="ECO:0000313" key="2">
    <source>
        <dbReference type="Proteomes" id="UP000466607"/>
    </source>
</evidence>
<dbReference type="EMBL" id="AP022586">
    <property type="protein sequence ID" value="BBY16626.1"/>
    <property type="molecule type" value="Genomic_DNA"/>
</dbReference>
<gene>
    <name evidence="1" type="ORF">MLIT_22180</name>
</gene>
<organism evidence="1 2">
    <name type="scientific">Mycolicibacterium litorale</name>
    <dbReference type="NCBI Taxonomy" id="758802"/>
    <lineage>
        <taxon>Bacteria</taxon>
        <taxon>Bacillati</taxon>
        <taxon>Actinomycetota</taxon>
        <taxon>Actinomycetes</taxon>
        <taxon>Mycobacteriales</taxon>
        <taxon>Mycobacteriaceae</taxon>
        <taxon>Mycolicibacterium</taxon>
    </lineage>
</organism>
<evidence type="ECO:0000313" key="1">
    <source>
        <dbReference type="EMBL" id="BBY16626.1"/>
    </source>
</evidence>
<proteinExistence type="predicted"/>
<keyword evidence="2" id="KW-1185">Reference proteome</keyword>
<dbReference type="AlphaFoldDB" id="A0AAD1IKL0"/>
<reference evidence="1 2" key="1">
    <citation type="journal article" date="2019" name="Emerg. Microbes Infect.">
        <title>Comprehensive subspecies identification of 175 nontuberculous mycobacteria species based on 7547 genomic profiles.</title>
        <authorList>
            <person name="Matsumoto Y."/>
            <person name="Kinjo T."/>
            <person name="Motooka D."/>
            <person name="Nabeya D."/>
            <person name="Jung N."/>
            <person name="Uechi K."/>
            <person name="Horii T."/>
            <person name="Iida T."/>
            <person name="Fujita J."/>
            <person name="Nakamura S."/>
        </authorList>
    </citation>
    <scope>NUCLEOTIDE SEQUENCE [LARGE SCALE GENOMIC DNA]</scope>
    <source>
        <strain evidence="1 2">JCM 17423</strain>
    </source>
</reference>
<dbReference type="Proteomes" id="UP000466607">
    <property type="component" value="Chromosome"/>
</dbReference>
<protein>
    <submittedName>
        <fullName evidence="1">Uncharacterized protein</fullName>
    </submittedName>
</protein>
<name>A0AAD1IKL0_9MYCO</name>
<accession>A0AAD1IKL0</accession>